<sequence>MQQLPFELLESITVESWYLPFDRQDRLRLMKTSPLVCRFWLRAYHRILFIPSCSYVDHYFQLIFPENCLFRMDRRSLCGHYLPTSTSYSYGSSAPL</sequence>
<evidence type="ECO:0000313" key="2">
    <source>
        <dbReference type="Proteomes" id="UP000217790"/>
    </source>
</evidence>
<gene>
    <name evidence="1" type="ORF">ARMGADRAFT_176108</name>
</gene>
<reference evidence="2" key="1">
    <citation type="journal article" date="2017" name="Nat. Ecol. Evol.">
        <title>Genome expansion and lineage-specific genetic innovations in the forest pathogenic fungi Armillaria.</title>
        <authorList>
            <person name="Sipos G."/>
            <person name="Prasanna A.N."/>
            <person name="Walter M.C."/>
            <person name="O'Connor E."/>
            <person name="Balint B."/>
            <person name="Krizsan K."/>
            <person name="Kiss B."/>
            <person name="Hess J."/>
            <person name="Varga T."/>
            <person name="Slot J."/>
            <person name="Riley R."/>
            <person name="Boka B."/>
            <person name="Rigling D."/>
            <person name="Barry K."/>
            <person name="Lee J."/>
            <person name="Mihaltcheva S."/>
            <person name="LaButti K."/>
            <person name="Lipzen A."/>
            <person name="Waldron R."/>
            <person name="Moloney N.M."/>
            <person name="Sperisen C."/>
            <person name="Kredics L."/>
            <person name="Vagvoelgyi C."/>
            <person name="Patrignani A."/>
            <person name="Fitzpatrick D."/>
            <person name="Nagy I."/>
            <person name="Doyle S."/>
            <person name="Anderson J.B."/>
            <person name="Grigoriev I.V."/>
            <person name="Gueldener U."/>
            <person name="Muensterkoetter M."/>
            <person name="Nagy L.G."/>
        </authorList>
    </citation>
    <scope>NUCLEOTIDE SEQUENCE [LARGE SCALE GENOMIC DNA]</scope>
    <source>
        <strain evidence="2">Ar21-2</strain>
    </source>
</reference>
<dbReference type="OrthoDB" id="2836053at2759"/>
<proteinExistence type="predicted"/>
<dbReference type="EMBL" id="KZ293800">
    <property type="protein sequence ID" value="PBK79206.1"/>
    <property type="molecule type" value="Genomic_DNA"/>
</dbReference>
<evidence type="ECO:0000313" key="1">
    <source>
        <dbReference type="EMBL" id="PBK79206.1"/>
    </source>
</evidence>
<dbReference type="Proteomes" id="UP000217790">
    <property type="component" value="Unassembled WGS sequence"/>
</dbReference>
<name>A0A2H3CV80_ARMGA</name>
<protein>
    <submittedName>
        <fullName evidence="1">Uncharacterized protein</fullName>
    </submittedName>
</protein>
<keyword evidence="2" id="KW-1185">Reference proteome</keyword>
<accession>A0A2H3CV80</accession>
<dbReference type="AlphaFoldDB" id="A0A2H3CV80"/>
<organism evidence="1 2">
    <name type="scientific">Armillaria gallica</name>
    <name type="common">Bulbous honey fungus</name>
    <name type="synonym">Armillaria bulbosa</name>
    <dbReference type="NCBI Taxonomy" id="47427"/>
    <lineage>
        <taxon>Eukaryota</taxon>
        <taxon>Fungi</taxon>
        <taxon>Dikarya</taxon>
        <taxon>Basidiomycota</taxon>
        <taxon>Agaricomycotina</taxon>
        <taxon>Agaricomycetes</taxon>
        <taxon>Agaricomycetidae</taxon>
        <taxon>Agaricales</taxon>
        <taxon>Marasmiineae</taxon>
        <taxon>Physalacriaceae</taxon>
        <taxon>Armillaria</taxon>
    </lineage>
</organism>
<dbReference type="InParanoid" id="A0A2H3CV80"/>